<keyword evidence="6 8" id="KW-1133">Transmembrane helix</keyword>
<dbReference type="InterPro" id="IPR044173">
    <property type="entry name" value="CASPL"/>
</dbReference>
<evidence type="ECO:0000259" key="9">
    <source>
        <dbReference type="Pfam" id="PF04535"/>
    </source>
</evidence>
<evidence type="ECO:0000256" key="5">
    <source>
        <dbReference type="ARBA" id="ARBA00022692"/>
    </source>
</evidence>
<keyword evidence="11" id="KW-1185">Reference proteome</keyword>
<keyword evidence="7 8" id="KW-0472">Membrane</keyword>
<gene>
    <name evidence="10" type="ORF">F511_27138</name>
</gene>
<dbReference type="GO" id="GO:0005886">
    <property type="term" value="C:plasma membrane"/>
    <property type="evidence" value="ECO:0007669"/>
    <property type="project" value="UniProtKB-SubCell"/>
</dbReference>
<feature type="domain" description="Casparian strip membrane protein" evidence="9">
    <location>
        <begin position="1"/>
        <end position="124"/>
    </location>
</feature>
<dbReference type="Proteomes" id="UP000250235">
    <property type="component" value="Unassembled WGS sequence"/>
</dbReference>
<evidence type="ECO:0000313" key="10">
    <source>
        <dbReference type="EMBL" id="KZV38785.1"/>
    </source>
</evidence>
<evidence type="ECO:0000256" key="7">
    <source>
        <dbReference type="ARBA" id="ARBA00023136"/>
    </source>
</evidence>
<evidence type="ECO:0000256" key="4">
    <source>
        <dbReference type="ARBA" id="ARBA00022475"/>
    </source>
</evidence>
<dbReference type="OrthoDB" id="1904499at2759"/>
<reference evidence="10 11" key="1">
    <citation type="journal article" date="2015" name="Proc. Natl. Acad. Sci. U.S.A.">
        <title>The resurrection genome of Boea hygrometrica: A blueprint for survival of dehydration.</title>
        <authorList>
            <person name="Xiao L."/>
            <person name="Yang G."/>
            <person name="Zhang L."/>
            <person name="Yang X."/>
            <person name="Zhao S."/>
            <person name="Ji Z."/>
            <person name="Zhou Q."/>
            <person name="Hu M."/>
            <person name="Wang Y."/>
            <person name="Chen M."/>
            <person name="Xu Y."/>
            <person name="Jin H."/>
            <person name="Xiao X."/>
            <person name="Hu G."/>
            <person name="Bao F."/>
            <person name="Hu Y."/>
            <person name="Wan P."/>
            <person name="Li L."/>
            <person name="Deng X."/>
            <person name="Kuang T."/>
            <person name="Xiang C."/>
            <person name="Zhu J.K."/>
            <person name="Oliver M.J."/>
            <person name="He Y."/>
        </authorList>
    </citation>
    <scope>NUCLEOTIDE SEQUENCE [LARGE SCALE GENOMIC DNA]</scope>
    <source>
        <strain evidence="11">cv. XS01</strain>
    </source>
</reference>
<feature type="transmembrane region" description="Helical" evidence="8">
    <location>
        <begin position="112"/>
        <end position="133"/>
    </location>
</feature>
<dbReference type="InterPro" id="IPR006702">
    <property type="entry name" value="CASP_dom"/>
</dbReference>
<comment type="similarity">
    <text evidence="2 8">Belongs to the Casparian strip membrane proteins (CASP) family.</text>
</comment>
<dbReference type="PANTHER" id="PTHR36488:SF8">
    <property type="entry name" value="CASP-LIKE PROTEIN 1U1"/>
    <property type="match status" value="1"/>
</dbReference>
<evidence type="ECO:0000313" key="11">
    <source>
        <dbReference type="Proteomes" id="UP000250235"/>
    </source>
</evidence>
<name>A0A2Z7C3G4_9LAMI</name>
<keyword evidence="5 8" id="KW-0812">Transmembrane</keyword>
<dbReference type="NCBIfam" id="TIGR01569">
    <property type="entry name" value="A_tha_TIGR01569"/>
    <property type="match status" value="1"/>
</dbReference>
<dbReference type="InterPro" id="IPR006459">
    <property type="entry name" value="CASP/CASPL"/>
</dbReference>
<comment type="subunit">
    <text evidence="3 8">Homodimer and heterodimers.</text>
</comment>
<dbReference type="EMBL" id="KV001733">
    <property type="protein sequence ID" value="KZV38785.1"/>
    <property type="molecule type" value="Genomic_DNA"/>
</dbReference>
<evidence type="ECO:0000256" key="1">
    <source>
        <dbReference type="ARBA" id="ARBA00004651"/>
    </source>
</evidence>
<dbReference type="Pfam" id="PF04535">
    <property type="entry name" value="CASP_dom"/>
    <property type="match status" value="1"/>
</dbReference>
<evidence type="ECO:0000256" key="2">
    <source>
        <dbReference type="ARBA" id="ARBA00007651"/>
    </source>
</evidence>
<accession>A0A2Z7C3G4</accession>
<evidence type="ECO:0000256" key="6">
    <source>
        <dbReference type="ARBA" id="ARBA00022989"/>
    </source>
</evidence>
<evidence type="ECO:0000256" key="8">
    <source>
        <dbReference type="RuleBase" id="RU361233"/>
    </source>
</evidence>
<keyword evidence="4 8" id="KW-1003">Cell membrane</keyword>
<dbReference type="AlphaFoldDB" id="A0A2Z7C3G4"/>
<feature type="transmembrane region" description="Helical" evidence="8">
    <location>
        <begin position="67"/>
        <end position="92"/>
    </location>
</feature>
<comment type="subcellular location">
    <subcellularLocation>
        <location evidence="1 8">Cell membrane</location>
        <topology evidence="1 8">Multi-pass membrane protein</topology>
    </subcellularLocation>
</comment>
<comment type="caution">
    <text evidence="8">Lacks conserved residue(s) required for the propagation of feature annotation.</text>
</comment>
<sequence>MMLTNRQNALVYGIGVTASYSYSSAFKFFAYANLIACALSVVSLFMASIFCHTAINPTRYFGMFIHDLIITVLLMAGCSAATAIGFVGKYGVSQAGWLPLCDHFVKFCNRGSAATMLSYLSVVFYMVLTVISANKSRQIQV</sequence>
<feature type="transmembrane region" description="Helical" evidence="8">
    <location>
        <begin position="28"/>
        <end position="55"/>
    </location>
</feature>
<protein>
    <recommendedName>
        <fullName evidence="8">CASP-like protein</fullName>
    </recommendedName>
</protein>
<dbReference type="PANTHER" id="PTHR36488">
    <property type="entry name" value="CASP-LIKE PROTEIN 1U1"/>
    <property type="match status" value="1"/>
</dbReference>
<proteinExistence type="inferred from homology"/>
<organism evidence="10 11">
    <name type="scientific">Dorcoceras hygrometricum</name>
    <dbReference type="NCBI Taxonomy" id="472368"/>
    <lineage>
        <taxon>Eukaryota</taxon>
        <taxon>Viridiplantae</taxon>
        <taxon>Streptophyta</taxon>
        <taxon>Embryophyta</taxon>
        <taxon>Tracheophyta</taxon>
        <taxon>Spermatophyta</taxon>
        <taxon>Magnoliopsida</taxon>
        <taxon>eudicotyledons</taxon>
        <taxon>Gunneridae</taxon>
        <taxon>Pentapetalae</taxon>
        <taxon>asterids</taxon>
        <taxon>lamiids</taxon>
        <taxon>Lamiales</taxon>
        <taxon>Gesneriaceae</taxon>
        <taxon>Didymocarpoideae</taxon>
        <taxon>Trichosporeae</taxon>
        <taxon>Loxocarpinae</taxon>
        <taxon>Dorcoceras</taxon>
    </lineage>
</organism>
<evidence type="ECO:0000256" key="3">
    <source>
        <dbReference type="ARBA" id="ARBA00011489"/>
    </source>
</evidence>